<comment type="caution">
    <text evidence="5">The sequence shown here is derived from an EMBL/GenBank/DDBJ whole genome shotgun (WGS) entry which is preliminary data.</text>
</comment>
<dbReference type="InterPro" id="IPR017439">
    <property type="entry name" value="Amidohydrolase"/>
</dbReference>
<dbReference type="InterPro" id="IPR011650">
    <property type="entry name" value="Peptidase_M20_dimer"/>
</dbReference>
<dbReference type="RefSeq" id="WP_109253736.1">
    <property type="nucleotide sequence ID" value="NZ_QEXV01000006.1"/>
</dbReference>
<dbReference type="EMBL" id="QEXV01000006">
    <property type="protein sequence ID" value="PWE16582.1"/>
    <property type="molecule type" value="Genomic_DNA"/>
</dbReference>
<comment type="cofactor">
    <cofactor evidence="2">
        <name>Mn(2+)</name>
        <dbReference type="ChEBI" id="CHEBI:29035"/>
    </cofactor>
    <text evidence="2">The Mn(2+) ion enhances activity.</text>
</comment>
<evidence type="ECO:0000259" key="4">
    <source>
        <dbReference type="Pfam" id="PF07687"/>
    </source>
</evidence>
<reference evidence="6" key="1">
    <citation type="submission" date="2018-05" db="EMBL/GenBank/DDBJ databases">
        <authorList>
            <person name="Liu B.-T."/>
        </authorList>
    </citation>
    <scope>NUCLEOTIDE SEQUENCE [LARGE SCALE GENOMIC DNA]</scope>
    <source>
        <strain evidence="6">WD6-1</strain>
    </source>
</reference>
<evidence type="ECO:0000256" key="2">
    <source>
        <dbReference type="PIRSR" id="PIRSR005962-1"/>
    </source>
</evidence>
<proteinExistence type="predicted"/>
<sequence>MRRLFSAAACALALGAPAFGQDALRTEIATDYESHLEGLYRHFHANPELSFVEHETAARLAEELREAGFEVTEGVGRTGIVAVLENGEGPTVMLRGDMDGLPMEERTGLDFASEVVMEDRNGNSFPAMHACAHDTHVTALIGAGRWMAENREAWSGTLVLIGQPAEEIGLGAYEMLNDGLYERFGGAPDAVVSFHTWGYMPAGEIRYVPEYAMANVDTVDVYVRGVGAHGASPHLGKDPVVLGSQIVMNLQTLVSRELSPFETGVVTVGAFNAGTKHNIISDEAHLQITVRSYTDEVREQLLTGIERIARGQAEAAGLPEALMPEIEIEEVYTPAVYNDPALSARAGEVLRDRFGEAVQIGQPVTGGEDFARYGRTDEDVPIFMFWVGATPDDVWAEAQETGEAPPSNHSPFFYPDAEAAITTAGEGMIAIALDLFDEGVPAGETE</sequence>
<organism evidence="5 6">
    <name type="scientific">Marinicauda salina</name>
    <dbReference type="NCBI Taxonomy" id="2135793"/>
    <lineage>
        <taxon>Bacteria</taxon>
        <taxon>Pseudomonadati</taxon>
        <taxon>Pseudomonadota</taxon>
        <taxon>Alphaproteobacteria</taxon>
        <taxon>Maricaulales</taxon>
        <taxon>Maricaulaceae</taxon>
        <taxon>Marinicauda</taxon>
    </lineage>
</organism>
<dbReference type="Proteomes" id="UP000245168">
    <property type="component" value="Unassembled WGS sequence"/>
</dbReference>
<evidence type="ECO:0000256" key="3">
    <source>
        <dbReference type="SAM" id="SignalP"/>
    </source>
</evidence>
<accession>A0A2U2BRF1</accession>
<feature type="binding site" evidence="2">
    <location>
        <position position="133"/>
    </location>
    <ligand>
        <name>Mn(2+)</name>
        <dbReference type="ChEBI" id="CHEBI:29035"/>
        <label>2</label>
    </ligand>
</feature>
<keyword evidence="2" id="KW-0479">Metal-binding</keyword>
<dbReference type="PIRSF" id="PIRSF005962">
    <property type="entry name" value="Pept_M20D_amidohydro"/>
    <property type="match status" value="1"/>
</dbReference>
<dbReference type="PANTHER" id="PTHR11014">
    <property type="entry name" value="PEPTIDASE M20 FAMILY MEMBER"/>
    <property type="match status" value="1"/>
</dbReference>
<feature type="binding site" evidence="2">
    <location>
        <position position="195"/>
    </location>
    <ligand>
        <name>Mn(2+)</name>
        <dbReference type="ChEBI" id="CHEBI:29035"/>
        <label>2</label>
    </ligand>
</feature>
<feature type="binding site" evidence="2">
    <location>
        <position position="167"/>
    </location>
    <ligand>
        <name>Mn(2+)</name>
        <dbReference type="ChEBI" id="CHEBI:29035"/>
        <label>2</label>
    </ligand>
</feature>
<dbReference type="FunFam" id="3.30.70.360:FF:000001">
    <property type="entry name" value="N-acetyldiaminopimelate deacetylase"/>
    <property type="match status" value="1"/>
</dbReference>
<dbReference type="PANTHER" id="PTHR11014:SF63">
    <property type="entry name" value="METALLOPEPTIDASE, PUTATIVE (AFU_ORTHOLOGUE AFUA_6G09600)-RELATED"/>
    <property type="match status" value="1"/>
</dbReference>
<dbReference type="GO" id="GO:0019877">
    <property type="term" value="P:diaminopimelate biosynthetic process"/>
    <property type="evidence" value="ECO:0007669"/>
    <property type="project" value="UniProtKB-ARBA"/>
</dbReference>
<name>A0A2U2BRF1_9PROT</name>
<feature type="chain" id="PRO_5015724272" evidence="3">
    <location>
        <begin position="21"/>
        <end position="446"/>
    </location>
</feature>
<dbReference type="Pfam" id="PF07687">
    <property type="entry name" value="M20_dimer"/>
    <property type="match status" value="1"/>
</dbReference>
<dbReference type="SUPFAM" id="SSF55031">
    <property type="entry name" value="Bacterial exopeptidase dimerisation domain"/>
    <property type="match status" value="1"/>
</dbReference>
<gene>
    <name evidence="5" type="ORF">DDZ18_12505</name>
</gene>
<protein>
    <submittedName>
        <fullName evidence="5">Amidohydrolase</fullName>
    </submittedName>
</protein>
<dbReference type="GO" id="GO:0046872">
    <property type="term" value="F:metal ion binding"/>
    <property type="evidence" value="ECO:0007669"/>
    <property type="project" value="UniProtKB-KW"/>
</dbReference>
<dbReference type="OrthoDB" id="9777385at2"/>
<evidence type="ECO:0000313" key="6">
    <source>
        <dbReference type="Proteomes" id="UP000245168"/>
    </source>
</evidence>
<dbReference type="NCBIfam" id="TIGR01891">
    <property type="entry name" value="amidohydrolases"/>
    <property type="match status" value="1"/>
</dbReference>
<dbReference type="Gene3D" id="3.30.70.360">
    <property type="match status" value="1"/>
</dbReference>
<feature type="binding site" evidence="2">
    <location>
        <position position="131"/>
    </location>
    <ligand>
        <name>Mn(2+)</name>
        <dbReference type="ChEBI" id="CHEBI:29035"/>
        <label>2</label>
    </ligand>
</feature>
<evidence type="ECO:0000313" key="5">
    <source>
        <dbReference type="EMBL" id="PWE16582.1"/>
    </source>
</evidence>
<dbReference type="Gene3D" id="3.40.630.10">
    <property type="entry name" value="Zn peptidases"/>
    <property type="match status" value="1"/>
</dbReference>
<dbReference type="GO" id="GO:0050118">
    <property type="term" value="F:N-acetyldiaminopimelate deacetylase activity"/>
    <property type="evidence" value="ECO:0007669"/>
    <property type="project" value="UniProtKB-ARBA"/>
</dbReference>
<feature type="domain" description="Peptidase M20 dimerisation" evidence="4">
    <location>
        <begin position="216"/>
        <end position="312"/>
    </location>
</feature>
<keyword evidence="1 5" id="KW-0378">Hydrolase</keyword>
<dbReference type="AlphaFoldDB" id="A0A2U2BRF1"/>
<dbReference type="SUPFAM" id="SSF53187">
    <property type="entry name" value="Zn-dependent exopeptidases"/>
    <property type="match status" value="1"/>
</dbReference>
<dbReference type="Pfam" id="PF01546">
    <property type="entry name" value="Peptidase_M20"/>
    <property type="match status" value="1"/>
</dbReference>
<keyword evidence="6" id="KW-1185">Reference proteome</keyword>
<dbReference type="InterPro" id="IPR036264">
    <property type="entry name" value="Bact_exopeptidase_dim_dom"/>
</dbReference>
<feature type="binding site" evidence="2">
    <location>
        <position position="409"/>
    </location>
    <ligand>
        <name>Mn(2+)</name>
        <dbReference type="ChEBI" id="CHEBI:29035"/>
        <label>2</label>
    </ligand>
</feature>
<feature type="signal peptide" evidence="3">
    <location>
        <begin position="1"/>
        <end position="20"/>
    </location>
</feature>
<evidence type="ECO:0000256" key="1">
    <source>
        <dbReference type="ARBA" id="ARBA00022801"/>
    </source>
</evidence>
<dbReference type="InterPro" id="IPR002933">
    <property type="entry name" value="Peptidase_M20"/>
</dbReference>
<keyword evidence="2" id="KW-0464">Manganese</keyword>
<keyword evidence="3" id="KW-0732">Signal</keyword>